<keyword evidence="1" id="KW-0732">Signal</keyword>
<evidence type="ECO:0000313" key="5">
    <source>
        <dbReference type="Proteomes" id="UP000236291"/>
    </source>
</evidence>
<dbReference type="InterPro" id="IPR038408">
    <property type="entry name" value="GNK2_sf"/>
</dbReference>
<dbReference type="Proteomes" id="UP000236291">
    <property type="component" value="Unassembled WGS sequence"/>
</dbReference>
<accession>A0A2K3JY34</accession>
<dbReference type="STRING" id="57577.A0A2K3JY34"/>
<reference evidence="4 5" key="1">
    <citation type="journal article" date="2014" name="Am. J. Bot.">
        <title>Genome assembly and annotation for red clover (Trifolium pratense; Fabaceae).</title>
        <authorList>
            <person name="Istvanek J."/>
            <person name="Jaros M."/>
            <person name="Krenek A."/>
            <person name="Repkova J."/>
        </authorList>
    </citation>
    <scope>NUCLEOTIDE SEQUENCE [LARGE SCALE GENOMIC DNA]</scope>
    <source>
        <strain evidence="5">cv. Tatra</strain>
        <tissue evidence="4">Young leaves</tissue>
    </source>
</reference>
<dbReference type="Pfam" id="PF01657">
    <property type="entry name" value="Stress-antifung"/>
    <property type="match status" value="1"/>
</dbReference>
<feature type="non-terminal residue" evidence="4">
    <location>
        <position position="146"/>
    </location>
</feature>
<dbReference type="PANTHER" id="PTHR32099">
    <property type="entry name" value="CYSTEINE-RICH REPEAT SECRETORY PROTEIN"/>
    <property type="match status" value="1"/>
</dbReference>
<comment type="caution">
    <text evidence="4">The sequence shown here is derived from an EMBL/GenBank/DDBJ whole genome shotgun (WGS) entry which is preliminary data.</text>
</comment>
<feature type="domain" description="Gnk2-homologous" evidence="3">
    <location>
        <begin position="1"/>
        <end position="104"/>
    </location>
</feature>
<dbReference type="GO" id="GO:0016301">
    <property type="term" value="F:kinase activity"/>
    <property type="evidence" value="ECO:0007669"/>
    <property type="project" value="UniProtKB-KW"/>
</dbReference>
<organism evidence="4 5">
    <name type="scientific">Trifolium pratense</name>
    <name type="common">Red clover</name>
    <dbReference type="NCBI Taxonomy" id="57577"/>
    <lineage>
        <taxon>Eukaryota</taxon>
        <taxon>Viridiplantae</taxon>
        <taxon>Streptophyta</taxon>
        <taxon>Embryophyta</taxon>
        <taxon>Tracheophyta</taxon>
        <taxon>Spermatophyta</taxon>
        <taxon>Magnoliopsida</taxon>
        <taxon>eudicotyledons</taxon>
        <taxon>Gunneridae</taxon>
        <taxon>Pentapetalae</taxon>
        <taxon>rosids</taxon>
        <taxon>fabids</taxon>
        <taxon>Fabales</taxon>
        <taxon>Fabaceae</taxon>
        <taxon>Papilionoideae</taxon>
        <taxon>50 kb inversion clade</taxon>
        <taxon>NPAAA clade</taxon>
        <taxon>Hologalegina</taxon>
        <taxon>IRL clade</taxon>
        <taxon>Trifolieae</taxon>
        <taxon>Trifolium</taxon>
    </lineage>
</organism>
<dbReference type="InterPro" id="IPR002902">
    <property type="entry name" value="GNK2"/>
</dbReference>
<reference evidence="4 5" key="2">
    <citation type="journal article" date="2017" name="Front. Plant Sci.">
        <title>Gene Classification and Mining of Molecular Markers Useful in Red Clover (Trifolium pratense) Breeding.</title>
        <authorList>
            <person name="Istvanek J."/>
            <person name="Dluhosova J."/>
            <person name="Dluhos P."/>
            <person name="Patkova L."/>
            <person name="Nedelnik J."/>
            <person name="Repkova J."/>
        </authorList>
    </citation>
    <scope>NUCLEOTIDE SEQUENCE [LARGE SCALE GENOMIC DNA]</scope>
    <source>
        <strain evidence="5">cv. Tatra</strain>
        <tissue evidence="4">Young leaves</tissue>
    </source>
</reference>
<keyword evidence="4" id="KW-0808">Transferase</keyword>
<evidence type="ECO:0000256" key="2">
    <source>
        <dbReference type="ARBA" id="ARBA00022737"/>
    </source>
</evidence>
<proteinExistence type="predicted"/>
<dbReference type="CDD" id="cd23509">
    <property type="entry name" value="Gnk2-like"/>
    <property type="match status" value="1"/>
</dbReference>
<evidence type="ECO:0000259" key="3">
    <source>
        <dbReference type="PROSITE" id="PS51473"/>
    </source>
</evidence>
<dbReference type="AlphaFoldDB" id="A0A2K3JY34"/>
<sequence>MENGQNVTLTEVDQFKRVLGNLMKKLKEKAASSNDSRVKYATDNESNVTLNFQTIYGLVQCTPDLSLQDCMDCLNGAISYLPNSKFGGGVVEPSCNIRYESWRFYDPPFVVVDTDETSQPQEKGKSYHTTIAIVVPAVVAVLVLNL</sequence>
<evidence type="ECO:0000256" key="1">
    <source>
        <dbReference type="ARBA" id="ARBA00022729"/>
    </source>
</evidence>
<dbReference type="PROSITE" id="PS51473">
    <property type="entry name" value="GNK2"/>
    <property type="match status" value="1"/>
</dbReference>
<gene>
    <name evidence="4" type="ORF">L195_g051150</name>
</gene>
<keyword evidence="4" id="KW-0675">Receptor</keyword>
<dbReference type="EMBL" id="ASHM01079581">
    <property type="protein sequence ID" value="PNX58906.1"/>
    <property type="molecule type" value="Genomic_DNA"/>
</dbReference>
<dbReference type="FunFam" id="3.30.430.20:FF:000002">
    <property type="entry name" value="Cysteine-rich receptor-like protein kinase 10"/>
    <property type="match status" value="1"/>
</dbReference>
<keyword evidence="2" id="KW-0677">Repeat</keyword>
<dbReference type="Gene3D" id="3.30.430.20">
    <property type="entry name" value="Gnk2 domain, C-X8-C-X2-C motif"/>
    <property type="match status" value="1"/>
</dbReference>
<keyword evidence="4" id="KW-0418">Kinase</keyword>
<dbReference type="PANTHER" id="PTHR32099:SF103">
    <property type="entry name" value="GNK2-HOMOLOGOUS DOMAIN-CONTAINING PROTEIN"/>
    <property type="match status" value="1"/>
</dbReference>
<protein>
    <submittedName>
        <fullName evidence="4">Cysteine-rich receptor-like protein kinase</fullName>
    </submittedName>
</protein>
<name>A0A2K3JY34_TRIPR</name>
<evidence type="ECO:0000313" key="4">
    <source>
        <dbReference type="EMBL" id="PNX58906.1"/>
    </source>
</evidence>